<dbReference type="PANTHER" id="PTHR33988:SF2">
    <property type="entry name" value="ENDORIBONUCLEASE MAZF"/>
    <property type="match status" value="1"/>
</dbReference>
<dbReference type="InterPro" id="IPR011067">
    <property type="entry name" value="Plasmid_toxin/cell-grow_inhib"/>
</dbReference>
<proteinExistence type="predicted"/>
<evidence type="ECO:0000313" key="1">
    <source>
        <dbReference type="EMBL" id="PIT98164.1"/>
    </source>
</evidence>
<name>A0A2M6WZI0_9BACT</name>
<protein>
    <recommendedName>
        <fullName evidence="3">Toxin-antitoxin system protein</fullName>
    </recommendedName>
</protein>
<evidence type="ECO:0000313" key="2">
    <source>
        <dbReference type="Proteomes" id="UP000230731"/>
    </source>
</evidence>
<reference evidence="2" key="1">
    <citation type="submission" date="2017-09" db="EMBL/GenBank/DDBJ databases">
        <title>Depth-based differentiation of microbial function through sediment-hosted aquifers and enrichment of novel symbionts in the deep terrestrial subsurface.</title>
        <authorList>
            <person name="Probst A.J."/>
            <person name="Ladd B."/>
            <person name="Jarett J.K."/>
            <person name="Geller-Mcgrath D.E."/>
            <person name="Sieber C.M.K."/>
            <person name="Emerson J.B."/>
            <person name="Anantharaman K."/>
            <person name="Thomas B.C."/>
            <person name="Malmstrom R."/>
            <person name="Stieglmeier M."/>
            <person name="Klingl A."/>
            <person name="Woyke T."/>
            <person name="Ryan C.M."/>
            <person name="Banfield J.F."/>
        </authorList>
    </citation>
    <scope>NUCLEOTIDE SEQUENCE [LARGE SCALE GENOMIC DNA]</scope>
</reference>
<organism evidence="1 2">
    <name type="scientific">Candidatus Andersenbacteria bacterium CG10_big_fil_rev_8_21_14_0_10_54_11</name>
    <dbReference type="NCBI Taxonomy" id="1974485"/>
    <lineage>
        <taxon>Bacteria</taxon>
        <taxon>Candidatus Anderseniibacteriota</taxon>
    </lineage>
</organism>
<dbReference type="Proteomes" id="UP000230731">
    <property type="component" value="Unassembled WGS sequence"/>
</dbReference>
<dbReference type="GO" id="GO:0016075">
    <property type="term" value="P:rRNA catabolic process"/>
    <property type="evidence" value="ECO:0007669"/>
    <property type="project" value="TreeGrafter"/>
</dbReference>
<dbReference type="PANTHER" id="PTHR33988">
    <property type="entry name" value="ENDORIBONUCLEASE MAZF-RELATED"/>
    <property type="match status" value="1"/>
</dbReference>
<dbReference type="SUPFAM" id="SSF50118">
    <property type="entry name" value="Cell growth inhibitor/plasmid maintenance toxic component"/>
    <property type="match status" value="1"/>
</dbReference>
<dbReference type="GO" id="GO:0006402">
    <property type="term" value="P:mRNA catabolic process"/>
    <property type="evidence" value="ECO:0007669"/>
    <property type="project" value="TreeGrafter"/>
</dbReference>
<gene>
    <name evidence="1" type="ORF">COT71_02260</name>
</gene>
<dbReference type="AlphaFoldDB" id="A0A2M6WZI0"/>
<dbReference type="Pfam" id="PF02452">
    <property type="entry name" value="PemK_toxin"/>
    <property type="match status" value="1"/>
</dbReference>
<dbReference type="GO" id="GO:0003677">
    <property type="term" value="F:DNA binding"/>
    <property type="evidence" value="ECO:0007669"/>
    <property type="project" value="InterPro"/>
</dbReference>
<accession>A0A2M6WZI0</accession>
<sequence length="135" mass="15669">MTEMVYRKDFDAWNVEKKRINALSRPVFFHVREVWWCSLGVNVGFEQDGKNQHFSRPVVILKTYSTNAALIVPLTTRSKKGAYYFDLGRVAGREAKAVLSQVRFTDRRRLINKVDTISKDTFEKLRSAIIQLNLS</sequence>
<dbReference type="Gene3D" id="2.30.30.110">
    <property type="match status" value="1"/>
</dbReference>
<dbReference type="EMBL" id="PEZP01000027">
    <property type="protein sequence ID" value="PIT98164.1"/>
    <property type="molecule type" value="Genomic_DNA"/>
</dbReference>
<evidence type="ECO:0008006" key="3">
    <source>
        <dbReference type="Google" id="ProtNLM"/>
    </source>
</evidence>
<dbReference type="GO" id="GO:0004521">
    <property type="term" value="F:RNA endonuclease activity"/>
    <property type="evidence" value="ECO:0007669"/>
    <property type="project" value="TreeGrafter"/>
</dbReference>
<comment type="caution">
    <text evidence="1">The sequence shown here is derived from an EMBL/GenBank/DDBJ whole genome shotgun (WGS) entry which is preliminary data.</text>
</comment>
<dbReference type="InterPro" id="IPR003477">
    <property type="entry name" value="PemK-like"/>
</dbReference>